<comment type="function">
    <text evidence="9">Part of the ABC transporter FtsEX involved in cellular division. Has ATPase activity.</text>
</comment>
<dbReference type="RefSeq" id="WP_100512425.1">
    <property type="nucleotide sequence ID" value="NZ_PEBK01000002.1"/>
</dbReference>
<comment type="similarity">
    <text evidence="1">Belongs to the ABC transporter superfamily.</text>
</comment>
<keyword evidence="7" id="KW-0029">Amino-acid transport</keyword>
<keyword evidence="5" id="KW-0067">ATP-binding</keyword>
<name>A0A2M9HGF1_9BIFI</name>
<dbReference type="Pfam" id="PF00005">
    <property type="entry name" value="ABC_tran"/>
    <property type="match status" value="1"/>
</dbReference>
<dbReference type="InterPro" id="IPR003439">
    <property type="entry name" value="ABC_transporter-like_ATP-bd"/>
</dbReference>
<dbReference type="PANTHER" id="PTHR43166">
    <property type="entry name" value="AMINO ACID IMPORT ATP-BINDING PROTEIN"/>
    <property type="match status" value="1"/>
</dbReference>
<dbReference type="InterPro" id="IPR027417">
    <property type="entry name" value="P-loop_NTPase"/>
</dbReference>
<dbReference type="InterPro" id="IPR050086">
    <property type="entry name" value="MetN_ABC_transporter-like"/>
</dbReference>
<evidence type="ECO:0000256" key="5">
    <source>
        <dbReference type="ARBA" id="ARBA00022840"/>
    </source>
</evidence>
<sequence>MSAIVYEHVGKSYPTGKGQSFQALSDVSLTVPDGEIFGVIGSSGAGKSTLLRMVNGLELPTEGHVNVLGQEPASLKGRELRLLRRQIGMIFQHYNLLSSKTIAENVAIPLVLSHTPKDEIARKVSQMLELVGLEDKHNVYPSQLSGGQRQRVGIARALVTNPKILLCDEATSALDPLTTVQILKLLQRINHEYGITIMLITHQMSVIAKACNYVAVVEHGRLIEQGPVGRVFAHPVQPLTRKFVNTVVPNTLNEDLRNRIDQGDEGTVVQFSYTDDGAKTLLADIRKAYDGNVSLLYANEVPLRNVTVGKIVLGFSGGSGGSSALSGRIGELVRNDPKLEAEVLHD</sequence>
<evidence type="ECO:0000256" key="2">
    <source>
        <dbReference type="ARBA" id="ARBA00022448"/>
    </source>
</evidence>
<evidence type="ECO:0000313" key="13">
    <source>
        <dbReference type="Proteomes" id="UP000231451"/>
    </source>
</evidence>
<evidence type="ECO:0000259" key="11">
    <source>
        <dbReference type="PROSITE" id="PS50893"/>
    </source>
</evidence>
<gene>
    <name evidence="12" type="ORF">CSQ87_03260</name>
</gene>
<dbReference type="Gene3D" id="3.40.50.300">
    <property type="entry name" value="P-loop containing nucleotide triphosphate hydrolases"/>
    <property type="match status" value="1"/>
</dbReference>
<dbReference type="GO" id="GO:0005524">
    <property type="term" value="F:ATP binding"/>
    <property type="evidence" value="ECO:0007669"/>
    <property type="project" value="UniProtKB-KW"/>
</dbReference>
<dbReference type="SUPFAM" id="SSF52540">
    <property type="entry name" value="P-loop containing nucleoside triphosphate hydrolases"/>
    <property type="match status" value="1"/>
</dbReference>
<dbReference type="GO" id="GO:0005886">
    <property type="term" value="C:plasma membrane"/>
    <property type="evidence" value="ECO:0007669"/>
    <property type="project" value="UniProtKB-ARBA"/>
</dbReference>
<reference evidence="12 13" key="1">
    <citation type="submission" date="2017-10" db="EMBL/GenBank/DDBJ databases">
        <title>Draft genome sequences of strains TRE 1, TRE 9, TRE H and TRI 7, isolated from tamarins, belonging to four potential novel Bifidobacterium species.</title>
        <authorList>
            <person name="Mattarelli P."/>
            <person name="Modesto M."/>
            <person name="Puglisi E."/>
            <person name="Morelli L."/>
            <person name="Spezio C."/>
            <person name="Bonetti A."/>
            <person name="Sandri C."/>
        </authorList>
    </citation>
    <scope>NUCLEOTIDE SEQUENCE [LARGE SCALE GENOMIC DNA]</scope>
    <source>
        <strain evidence="13">TRI7</strain>
    </source>
</reference>
<organism evidence="12 13">
    <name type="scientific">Bifidobacterium simiarum</name>
    <dbReference type="NCBI Taxonomy" id="2045441"/>
    <lineage>
        <taxon>Bacteria</taxon>
        <taxon>Bacillati</taxon>
        <taxon>Actinomycetota</taxon>
        <taxon>Actinomycetes</taxon>
        <taxon>Bifidobacteriales</taxon>
        <taxon>Bifidobacteriaceae</taxon>
        <taxon>Bifidobacterium</taxon>
    </lineage>
</organism>
<dbReference type="PROSITE" id="PS50893">
    <property type="entry name" value="ABC_TRANSPORTER_2"/>
    <property type="match status" value="1"/>
</dbReference>
<keyword evidence="2" id="KW-0813">Transport</keyword>
<comment type="subunit">
    <text evidence="10">Homodimer. Forms a membrane-associated complex with FtsX.</text>
</comment>
<evidence type="ECO:0000313" key="12">
    <source>
        <dbReference type="EMBL" id="PJM75892.1"/>
    </source>
</evidence>
<evidence type="ECO:0000256" key="9">
    <source>
        <dbReference type="ARBA" id="ARBA00054718"/>
    </source>
</evidence>
<evidence type="ECO:0000256" key="1">
    <source>
        <dbReference type="ARBA" id="ARBA00005417"/>
    </source>
</evidence>
<evidence type="ECO:0000256" key="8">
    <source>
        <dbReference type="ARBA" id="ARBA00023136"/>
    </source>
</evidence>
<evidence type="ECO:0000256" key="10">
    <source>
        <dbReference type="ARBA" id="ARBA00063837"/>
    </source>
</evidence>
<evidence type="ECO:0000256" key="6">
    <source>
        <dbReference type="ARBA" id="ARBA00022967"/>
    </source>
</evidence>
<dbReference type="OrthoDB" id="4283894at2"/>
<evidence type="ECO:0000256" key="7">
    <source>
        <dbReference type="ARBA" id="ARBA00022970"/>
    </source>
</evidence>
<dbReference type="PANTHER" id="PTHR43166:SF30">
    <property type="entry name" value="METHIONINE IMPORT ATP-BINDING PROTEIN METN"/>
    <property type="match status" value="1"/>
</dbReference>
<dbReference type="SMART" id="SM00382">
    <property type="entry name" value="AAA"/>
    <property type="match status" value="1"/>
</dbReference>
<dbReference type="PROSITE" id="PS00211">
    <property type="entry name" value="ABC_TRANSPORTER_1"/>
    <property type="match status" value="1"/>
</dbReference>
<accession>A0A2M9HGF1</accession>
<dbReference type="EMBL" id="PEBK01000002">
    <property type="protein sequence ID" value="PJM75892.1"/>
    <property type="molecule type" value="Genomic_DNA"/>
</dbReference>
<dbReference type="AlphaFoldDB" id="A0A2M9HGF1"/>
<dbReference type="FunFam" id="3.40.50.300:FF:000056">
    <property type="entry name" value="Cell division ATP-binding protein FtsE"/>
    <property type="match status" value="1"/>
</dbReference>
<keyword evidence="3" id="KW-1003">Cell membrane</keyword>
<comment type="caution">
    <text evidence="12">The sequence shown here is derived from an EMBL/GenBank/DDBJ whole genome shotgun (WGS) entry which is preliminary data.</text>
</comment>
<dbReference type="InterPro" id="IPR041701">
    <property type="entry name" value="MetN_ABC"/>
</dbReference>
<dbReference type="InterPro" id="IPR017871">
    <property type="entry name" value="ABC_transporter-like_CS"/>
</dbReference>
<keyword evidence="8" id="KW-0472">Membrane</keyword>
<evidence type="ECO:0000256" key="4">
    <source>
        <dbReference type="ARBA" id="ARBA00022741"/>
    </source>
</evidence>
<dbReference type="InterPro" id="IPR003593">
    <property type="entry name" value="AAA+_ATPase"/>
</dbReference>
<proteinExistence type="inferred from homology"/>
<dbReference type="Gene3D" id="3.30.70.260">
    <property type="match status" value="1"/>
</dbReference>
<feature type="domain" description="ABC transporter" evidence="11">
    <location>
        <begin position="4"/>
        <end position="244"/>
    </location>
</feature>
<dbReference type="CDD" id="cd03258">
    <property type="entry name" value="ABC_MetN_methionine_transporter"/>
    <property type="match status" value="1"/>
</dbReference>
<keyword evidence="13" id="KW-1185">Reference proteome</keyword>
<keyword evidence="4" id="KW-0547">Nucleotide-binding</keyword>
<keyword evidence="6" id="KW-1278">Translocase</keyword>
<evidence type="ECO:0000256" key="3">
    <source>
        <dbReference type="ARBA" id="ARBA00022475"/>
    </source>
</evidence>
<dbReference type="GO" id="GO:0016887">
    <property type="term" value="F:ATP hydrolysis activity"/>
    <property type="evidence" value="ECO:0007669"/>
    <property type="project" value="InterPro"/>
</dbReference>
<dbReference type="Proteomes" id="UP000231451">
    <property type="component" value="Unassembled WGS sequence"/>
</dbReference>
<dbReference type="GO" id="GO:0006865">
    <property type="term" value="P:amino acid transport"/>
    <property type="evidence" value="ECO:0007669"/>
    <property type="project" value="UniProtKB-KW"/>
</dbReference>
<protein>
    <submittedName>
        <fullName evidence="12">ABC transporter</fullName>
    </submittedName>
</protein>